<comment type="caution">
    <text evidence="2">The sequence shown here is derived from an EMBL/GenBank/DDBJ whole genome shotgun (WGS) entry which is preliminary data.</text>
</comment>
<dbReference type="SUPFAM" id="SSF51905">
    <property type="entry name" value="FAD/NAD(P)-binding domain"/>
    <property type="match status" value="2"/>
</dbReference>
<evidence type="ECO:0000313" key="3">
    <source>
        <dbReference type="Proteomes" id="UP000715965"/>
    </source>
</evidence>
<dbReference type="PANTHER" id="PTHR43539">
    <property type="entry name" value="FLAVIN-BINDING MONOOXYGENASE-LIKE PROTEIN (AFU_ORTHOLOGUE AFUA_4G09220)"/>
    <property type="match status" value="1"/>
</dbReference>
<reference evidence="2 3" key="1">
    <citation type="submission" date="2020-10" db="EMBL/GenBank/DDBJ databases">
        <title>Draft genome of Ramlibacter aquaticus LMG 30558.</title>
        <authorList>
            <person name="Props R."/>
        </authorList>
    </citation>
    <scope>NUCLEOTIDE SEQUENCE [LARGE SCALE GENOMIC DNA]</scope>
    <source>
        <strain evidence="2 3">LMG 30558</strain>
    </source>
</reference>
<evidence type="ECO:0000313" key="2">
    <source>
        <dbReference type="EMBL" id="MBE7942768.1"/>
    </source>
</evidence>
<organism evidence="2 3">
    <name type="scientific">Ramlibacter aquaticus</name>
    <dbReference type="NCBI Taxonomy" id="2780094"/>
    <lineage>
        <taxon>Bacteria</taxon>
        <taxon>Pseudomonadati</taxon>
        <taxon>Pseudomonadota</taxon>
        <taxon>Betaproteobacteria</taxon>
        <taxon>Burkholderiales</taxon>
        <taxon>Comamonadaceae</taxon>
        <taxon>Ramlibacter</taxon>
    </lineage>
</organism>
<keyword evidence="1" id="KW-0560">Oxidoreductase</keyword>
<name>A0ABR9SKB5_9BURK</name>
<dbReference type="EMBL" id="JADDOJ010000136">
    <property type="protein sequence ID" value="MBE7942768.1"/>
    <property type="molecule type" value="Genomic_DNA"/>
</dbReference>
<gene>
    <name evidence="2" type="ORF">IM725_19535</name>
</gene>
<dbReference type="Proteomes" id="UP000715965">
    <property type="component" value="Unassembled WGS sequence"/>
</dbReference>
<keyword evidence="3" id="KW-1185">Reference proteome</keyword>
<protein>
    <submittedName>
        <fullName evidence="2">NAD(P)-binding domain-containing protein</fullName>
    </submittedName>
</protein>
<accession>A0ABR9SKB5</accession>
<dbReference type="Pfam" id="PF13738">
    <property type="entry name" value="Pyr_redox_3"/>
    <property type="match status" value="1"/>
</dbReference>
<dbReference type="PRINTS" id="PR00419">
    <property type="entry name" value="ADXRDTASE"/>
</dbReference>
<proteinExistence type="predicted"/>
<dbReference type="InterPro" id="IPR050982">
    <property type="entry name" value="Auxin_biosynth/cation_transpt"/>
</dbReference>
<dbReference type="Gene3D" id="3.50.50.60">
    <property type="entry name" value="FAD/NAD(P)-binding domain"/>
    <property type="match status" value="1"/>
</dbReference>
<dbReference type="PANTHER" id="PTHR43539:SF78">
    <property type="entry name" value="FLAVIN-CONTAINING MONOOXYGENASE"/>
    <property type="match status" value="1"/>
</dbReference>
<dbReference type="RefSeq" id="WP_193782315.1">
    <property type="nucleotide sequence ID" value="NZ_JADDOJ010000136.1"/>
</dbReference>
<evidence type="ECO:0000256" key="1">
    <source>
        <dbReference type="ARBA" id="ARBA00023002"/>
    </source>
</evidence>
<dbReference type="InterPro" id="IPR036188">
    <property type="entry name" value="FAD/NAD-bd_sf"/>
</dbReference>
<sequence>MDRTLDLAIVGAGIAGVVALDYARRAGVDALAFERQDGPGGLWRHLPAWQDIQISPHDWSLGDRVTAGPAQPQILAHIEDWADRAGVRDRILAATPVQRARHADGAWTLETPAGTFRAHHLLATGGHERPVVPPVQRVQARVRELHSSALRDPATLAGLRVVVVGGGASAYDLLEQSLLHGAAHIAWVYRGLRWFVPSRKPKHVAGSVRDYARLQMAGLGIAEQNAMLRQDLRARYAKFGLDAILPAQPFDVAHDQLMPGRPLMVERFAELARHPGAVAAIEGDEVVLADGTRLQADLLLWGTGYAFDLGWLEVAGLREARSPQAVSERCGGLFRSLEAPNLYLPGVQLDGIGSATLAYALMARSLMAHIQGRARLDLLPRERHVNHMEMVAYLAERDPESFGPDWQAQWRSLVLETPDDVPYPLP</sequence>